<gene>
    <name evidence="15" type="ORF">GRI62_13175</name>
</gene>
<evidence type="ECO:0000256" key="11">
    <source>
        <dbReference type="PIRSR" id="PIRSR000098-1"/>
    </source>
</evidence>
<evidence type="ECO:0000256" key="3">
    <source>
        <dbReference type="ARBA" id="ARBA00006753"/>
    </source>
</evidence>
<dbReference type="UniPathway" id="UPA00050">
    <property type="reaction ID" value="UER00063"/>
</dbReference>
<sequence length="440" mass="44893">MAEPLRIALAGLGTVGAGVIRLLAENGELIARRAGRPIEVVAVSARDRGKDRGIALAGYDWHDDMTAFAALDAVDVVVELVGGSDGPALTLARKTLAAGKGLVTANKAMIAHHGMELAALAEANGAPLRYEAAVAGGIPAIKGLAEGAAANRIERIYGILNGTCNFILSEMAATGRDFADVLAEAQALGFAEADPGFDIEGTDAAHKLAILAAIAFGTALDFASVDVTGIARIRAGDIAQARALGYVIRLIGIADCDLAGQEAGGEAQLFQRVAPYLVPVDHPLAGVTGATNAVVAEGNFVGRLLFQGAGAGDGPTASAVVADLVDIARGNTPPPFSLPAALLAASVPADPGHRRSRAYVRFMVADRPGVLAEITAAMRDAGVSIESFIQQGHPDEEDGQPVLVSMVTHDGPEAGVARALALLEQSPSLAEAPLVMRLLG</sequence>
<keyword evidence="6" id="KW-0028">Amino-acid biosynthesis</keyword>
<feature type="binding site" evidence="12">
    <location>
        <position position="107"/>
    </location>
    <ligand>
        <name>NADPH</name>
        <dbReference type="ChEBI" id="CHEBI:57783"/>
    </ligand>
</feature>
<dbReference type="InterPro" id="IPR019811">
    <property type="entry name" value="HDH_CS"/>
</dbReference>
<dbReference type="SUPFAM" id="SSF55021">
    <property type="entry name" value="ACT-like"/>
    <property type="match status" value="1"/>
</dbReference>
<reference evidence="15 16" key="1">
    <citation type="submission" date="2019-12" db="EMBL/GenBank/DDBJ databases">
        <title>Genomic-based taxomic classification of the family Erythrobacteraceae.</title>
        <authorList>
            <person name="Xu L."/>
        </authorList>
    </citation>
    <scope>NUCLEOTIDE SEQUENCE [LARGE SCALE GENOMIC DNA]</scope>
    <source>
        <strain evidence="15 16">RC4-10-4</strain>
    </source>
</reference>
<evidence type="ECO:0000256" key="7">
    <source>
        <dbReference type="ARBA" id="ARBA00022697"/>
    </source>
</evidence>
<dbReference type="InterPro" id="IPR036291">
    <property type="entry name" value="NAD(P)-bd_dom_sf"/>
</dbReference>
<proteinExistence type="inferred from homology"/>
<dbReference type="UniPathway" id="UPA00051">
    <property type="reaction ID" value="UER00465"/>
</dbReference>
<evidence type="ECO:0000256" key="5">
    <source>
        <dbReference type="ARBA" id="ARBA00013376"/>
    </source>
</evidence>
<dbReference type="FunFam" id="3.30.360.10:FF:000005">
    <property type="entry name" value="Homoserine dehydrogenase"/>
    <property type="match status" value="1"/>
</dbReference>
<dbReference type="PROSITE" id="PS51671">
    <property type="entry name" value="ACT"/>
    <property type="match status" value="1"/>
</dbReference>
<dbReference type="AlphaFoldDB" id="A0A845A4F0"/>
<dbReference type="PIRSF" id="PIRSF000098">
    <property type="entry name" value="Homoser_dehydrog"/>
    <property type="match status" value="1"/>
</dbReference>
<dbReference type="Pfam" id="PF00742">
    <property type="entry name" value="Homoserine_dh"/>
    <property type="match status" value="1"/>
</dbReference>
<dbReference type="EC" id="1.1.1.3" evidence="4"/>
<dbReference type="GO" id="GO:0009086">
    <property type="term" value="P:methionine biosynthetic process"/>
    <property type="evidence" value="ECO:0007669"/>
    <property type="project" value="UniProtKB-KW"/>
</dbReference>
<dbReference type="CDD" id="cd04881">
    <property type="entry name" value="ACT_HSDH-Hom"/>
    <property type="match status" value="1"/>
</dbReference>
<protein>
    <recommendedName>
        <fullName evidence="5">Homoserine dehydrogenase</fullName>
        <ecNumber evidence="4">1.1.1.3</ecNumber>
    </recommendedName>
</protein>
<evidence type="ECO:0000256" key="8">
    <source>
        <dbReference type="ARBA" id="ARBA00022857"/>
    </source>
</evidence>
<dbReference type="Proteomes" id="UP000460626">
    <property type="component" value="Unassembled WGS sequence"/>
</dbReference>
<evidence type="ECO:0000259" key="14">
    <source>
        <dbReference type="PROSITE" id="PS51671"/>
    </source>
</evidence>
<comment type="pathway">
    <text evidence="1">Amino-acid biosynthesis; L-threonine biosynthesis; L-threonine from L-aspartate: step 3/5.</text>
</comment>
<evidence type="ECO:0000256" key="9">
    <source>
        <dbReference type="ARBA" id="ARBA00023002"/>
    </source>
</evidence>
<comment type="caution">
    <text evidence="15">The sequence shown here is derived from an EMBL/GenBank/DDBJ whole genome shotgun (WGS) entry which is preliminary data.</text>
</comment>
<dbReference type="Gene3D" id="3.30.360.10">
    <property type="entry name" value="Dihydrodipicolinate Reductase, domain 2"/>
    <property type="match status" value="1"/>
</dbReference>
<dbReference type="PANTHER" id="PTHR43331">
    <property type="entry name" value="HOMOSERINE DEHYDROGENASE"/>
    <property type="match status" value="1"/>
</dbReference>
<dbReference type="OrthoDB" id="9808167at2"/>
<dbReference type="PROSITE" id="PS01042">
    <property type="entry name" value="HOMOSER_DHGENASE"/>
    <property type="match status" value="1"/>
</dbReference>
<dbReference type="RefSeq" id="WP_131451180.1">
    <property type="nucleotide sequence ID" value="NZ_BMJK01000001.1"/>
</dbReference>
<evidence type="ECO:0000256" key="10">
    <source>
        <dbReference type="ARBA" id="ARBA00023167"/>
    </source>
</evidence>
<dbReference type="GO" id="GO:0009088">
    <property type="term" value="P:threonine biosynthetic process"/>
    <property type="evidence" value="ECO:0007669"/>
    <property type="project" value="UniProtKB-UniPathway"/>
</dbReference>
<keyword evidence="16" id="KW-1185">Reference proteome</keyword>
<dbReference type="Gene3D" id="3.40.50.720">
    <property type="entry name" value="NAD(P)-binding Rossmann-like Domain"/>
    <property type="match status" value="1"/>
</dbReference>
<dbReference type="PANTHER" id="PTHR43331:SF1">
    <property type="entry name" value="HOMOSERINE DEHYDROGENASE"/>
    <property type="match status" value="1"/>
</dbReference>
<evidence type="ECO:0000256" key="12">
    <source>
        <dbReference type="PIRSR" id="PIRSR000098-2"/>
    </source>
</evidence>
<evidence type="ECO:0000313" key="16">
    <source>
        <dbReference type="Proteomes" id="UP000460626"/>
    </source>
</evidence>
<evidence type="ECO:0000256" key="13">
    <source>
        <dbReference type="RuleBase" id="RU004171"/>
    </source>
</evidence>
<accession>A0A845A4F0</accession>
<evidence type="ECO:0000256" key="1">
    <source>
        <dbReference type="ARBA" id="ARBA00005056"/>
    </source>
</evidence>
<feature type="domain" description="ACT" evidence="14">
    <location>
        <begin position="359"/>
        <end position="440"/>
    </location>
</feature>
<evidence type="ECO:0000313" key="15">
    <source>
        <dbReference type="EMBL" id="MXO94550.1"/>
    </source>
</evidence>
<dbReference type="SUPFAM" id="SSF51735">
    <property type="entry name" value="NAD(P)-binding Rossmann-fold domains"/>
    <property type="match status" value="1"/>
</dbReference>
<feature type="binding site" evidence="12">
    <location>
        <begin position="10"/>
        <end position="17"/>
    </location>
    <ligand>
        <name>NADP(+)</name>
        <dbReference type="ChEBI" id="CHEBI:58349"/>
    </ligand>
</feature>
<organism evidence="15 16">
    <name type="scientific">Aurantiacibacter arachoides</name>
    <dbReference type="NCBI Taxonomy" id="1850444"/>
    <lineage>
        <taxon>Bacteria</taxon>
        <taxon>Pseudomonadati</taxon>
        <taxon>Pseudomonadota</taxon>
        <taxon>Alphaproteobacteria</taxon>
        <taxon>Sphingomonadales</taxon>
        <taxon>Erythrobacteraceae</taxon>
        <taxon>Aurantiacibacter</taxon>
    </lineage>
</organism>
<dbReference type="GO" id="GO:0050661">
    <property type="term" value="F:NADP binding"/>
    <property type="evidence" value="ECO:0007669"/>
    <property type="project" value="InterPro"/>
</dbReference>
<dbReference type="InterPro" id="IPR001342">
    <property type="entry name" value="HDH_cat"/>
</dbReference>
<feature type="active site" description="Proton donor" evidence="11">
    <location>
        <position position="207"/>
    </location>
</feature>
<dbReference type="InterPro" id="IPR002912">
    <property type="entry name" value="ACT_dom"/>
</dbReference>
<dbReference type="Pfam" id="PF03447">
    <property type="entry name" value="NAD_binding_3"/>
    <property type="match status" value="1"/>
</dbReference>
<dbReference type="Gene3D" id="3.30.70.260">
    <property type="match status" value="1"/>
</dbReference>
<evidence type="ECO:0000256" key="2">
    <source>
        <dbReference type="ARBA" id="ARBA00005062"/>
    </source>
</evidence>
<keyword evidence="9 15" id="KW-0560">Oxidoreductase</keyword>
<comment type="similarity">
    <text evidence="3 13">Belongs to the homoserine dehydrogenase family.</text>
</comment>
<dbReference type="InterPro" id="IPR045865">
    <property type="entry name" value="ACT-like_dom_sf"/>
</dbReference>
<keyword evidence="8 12" id="KW-0521">NADP</keyword>
<dbReference type="GO" id="GO:0004412">
    <property type="term" value="F:homoserine dehydrogenase activity"/>
    <property type="evidence" value="ECO:0007669"/>
    <property type="project" value="UniProtKB-EC"/>
</dbReference>
<evidence type="ECO:0000256" key="4">
    <source>
        <dbReference type="ARBA" id="ARBA00013213"/>
    </source>
</evidence>
<dbReference type="InterPro" id="IPR016204">
    <property type="entry name" value="HDH"/>
</dbReference>
<comment type="pathway">
    <text evidence="2">Amino-acid biosynthesis; L-methionine biosynthesis via de novo pathway; L-homoserine from L-aspartate: step 3/3.</text>
</comment>
<dbReference type="InterPro" id="IPR005106">
    <property type="entry name" value="Asp/hSer_DH_NAD-bd"/>
</dbReference>
<feature type="binding site" evidence="12">
    <location>
        <position position="192"/>
    </location>
    <ligand>
        <name>L-homoserine</name>
        <dbReference type="ChEBI" id="CHEBI:57476"/>
    </ligand>
</feature>
<dbReference type="NCBIfam" id="NF004976">
    <property type="entry name" value="PRK06349.1"/>
    <property type="match status" value="1"/>
</dbReference>
<evidence type="ECO:0000256" key="6">
    <source>
        <dbReference type="ARBA" id="ARBA00022605"/>
    </source>
</evidence>
<keyword evidence="7" id="KW-0791">Threonine biosynthesis</keyword>
<dbReference type="Pfam" id="PF01842">
    <property type="entry name" value="ACT"/>
    <property type="match status" value="1"/>
</dbReference>
<dbReference type="SUPFAM" id="SSF55347">
    <property type="entry name" value="Glyceraldehyde-3-phosphate dehydrogenase-like, C-terminal domain"/>
    <property type="match status" value="1"/>
</dbReference>
<keyword evidence="10" id="KW-0486">Methionine biosynthesis</keyword>
<name>A0A845A4F0_9SPHN</name>
<dbReference type="EMBL" id="WTYH01000001">
    <property type="protein sequence ID" value="MXO94550.1"/>
    <property type="molecule type" value="Genomic_DNA"/>
</dbReference>